<sequence length="530" mass="60145">MLSPHGLRHLRARHGGQARAGCAGNVHWIFPRAATGCGLVHRFVWWRHLFGYDRNLEFATALEIAFRAAFWLTLFAWPTIHGTLETQTKVFRLTTADFIKPGAVVACVYTLAPSAGITIKHVAQGLSGSVTAAVMSWLMYAVYYDGCTGKPASWPQIDACHFWLGDLTRSCDRVSSVHLFFPQVDPCFYFGIVAGAFSIMLVLLLQLPSLFQIFYCSNFVFYWMAFLNSAVEDATGASLRRSDPRYAHTVELFGCQWNDWGGGVSKNIITMLNGCFFALLITTFPYPITCLAQATDHVELTTKSLEQHWKNTIAFYVAPQKDEMNKAHMMSSMGSVKDEIDKLDRMLEGTFWEVLFFPWVSYSTCPRLPPICTDSRMARHANLTKLRGTLCKCIERLCHVVDACEREKFEESHQALMLSCQNAVESLASCTFLLLDSAVQKAQDGVLTEDEKDELMNQVKEVEYFENLLSDEVKACIQQLTRRKSVKVAQEVRGQLATEQVARWRIHVQSLPFRRQHTHLLQMARRREDC</sequence>
<protein>
    <submittedName>
        <fullName evidence="2">Uncharacterized protein</fullName>
    </submittedName>
</protein>
<evidence type="ECO:0000313" key="2">
    <source>
        <dbReference type="EMBL" id="CAK0815397.1"/>
    </source>
</evidence>
<reference evidence="2" key="1">
    <citation type="submission" date="2023-10" db="EMBL/GenBank/DDBJ databases">
        <authorList>
            <person name="Chen Y."/>
            <person name="Shah S."/>
            <person name="Dougan E. K."/>
            <person name="Thang M."/>
            <person name="Chan C."/>
        </authorList>
    </citation>
    <scope>NUCLEOTIDE SEQUENCE [LARGE SCALE GENOMIC DNA]</scope>
</reference>
<keyword evidence="3" id="KW-1185">Reference proteome</keyword>
<organism evidence="2 3">
    <name type="scientific">Prorocentrum cordatum</name>
    <dbReference type="NCBI Taxonomy" id="2364126"/>
    <lineage>
        <taxon>Eukaryota</taxon>
        <taxon>Sar</taxon>
        <taxon>Alveolata</taxon>
        <taxon>Dinophyceae</taxon>
        <taxon>Prorocentrales</taxon>
        <taxon>Prorocentraceae</taxon>
        <taxon>Prorocentrum</taxon>
    </lineage>
</organism>
<evidence type="ECO:0000313" key="3">
    <source>
        <dbReference type="Proteomes" id="UP001189429"/>
    </source>
</evidence>
<evidence type="ECO:0000256" key="1">
    <source>
        <dbReference type="SAM" id="Phobius"/>
    </source>
</evidence>
<feature type="transmembrane region" description="Helical" evidence="1">
    <location>
        <begin position="211"/>
        <end position="231"/>
    </location>
</feature>
<accession>A0ABN9R914</accession>
<feature type="transmembrane region" description="Helical" evidence="1">
    <location>
        <begin position="187"/>
        <end position="205"/>
    </location>
</feature>
<keyword evidence="1" id="KW-1133">Transmembrane helix</keyword>
<gene>
    <name evidence="2" type="ORF">PCOR1329_LOCUS18710</name>
</gene>
<dbReference type="EMBL" id="CAUYUJ010005903">
    <property type="protein sequence ID" value="CAK0815397.1"/>
    <property type="molecule type" value="Genomic_DNA"/>
</dbReference>
<name>A0ABN9R914_9DINO</name>
<feature type="transmembrane region" description="Helical" evidence="1">
    <location>
        <begin position="268"/>
        <end position="288"/>
    </location>
</feature>
<keyword evidence="1" id="KW-0812">Transmembrane</keyword>
<comment type="caution">
    <text evidence="2">The sequence shown here is derived from an EMBL/GenBank/DDBJ whole genome shotgun (WGS) entry which is preliminary data.</text>
</comment>
<dbReference type="Proteomes" id="UP001189429">
    <property type="component" value="Unassembled WGS sequence"/>
</dbReference>
<keyword evidence="1" id="KW-0472">Membrane</keyword>
<proteinExistence type="predicted"/>